<dbReference type="PROSITE" id="PS50878">
    <property type="entry name" value="RT_POL"/>
    <property type="match status" value="1"/>
</dbReference>
<dbReference type="SUPFAM" id="SSF56672">
    <property type="entry name" value="DNA/RNA polymerases"/>
    <property type="match status" value="1"/>
</dbReference>
<dbReference type="Gene3D" id="3.30.70.270">
    <property type="match status" value="1"/>
</dbReference>
<name>A0AAD4W1U0_PRUDU</name>
<dbReference type="Gene3D" id="3.10.10.10">
    <property type="entry name" value="HIV Type 1 Reverse Transcriptase, subunit A, domain 1"/>
    <property type="match status" value="1"/>
</dbReference>
<reference evidence="2 3" key="1">
    <citation type="journal article" date="2022" name="G3 (Bethesda)">
        <title>Whole-genome sequence and methylome profiling of the almond [Prunus dulcis (Mill.) D.A. Webb] cultivar 'Nonpareil'.</title>
        <authorList>
            <person name="D'Amico-Willman K.M."/>
            <person name="Ouma W.Z."/>
            <person name="Meulia T."/>
            <person name="Sideli G.M."/>
            <person name="Gradziel T.M."/>
            <person name="Fresnedo-Ramirez J."/>
        </authorList>
    </citation>
    <scope>NUCLEOTIDE SEQUENCE [LARGE SCALE GENOMIC DNA]</scope>
    <source>
        <strain evidence="2">Clone GOH B32 T37-40</strain>
    </source>
</reference>
<dbReference type="AlphaFoldDB" id="A0AAD4W1U0"/>
<proteinExistence type="predicted"/>
<evidence type="ECO:0000259" key="1">
    <source>
        <dbReference type="PROSITE" id="PS50878"/>
    </source>
</evidence>
<dbReference type="Proteomes" id="UP001054821">
    <property type="component" value="Chromosome 4"/>
</dbReference>
<sequence length="161" mass="18972">MVSTCNQRKASREELLGPLLVHRKPRSKRDIMTGKNKQDQLHGARYFTKLDLKSGYQRVRIHEEDTWKTTFKTKQGLFEWLVMPFGLCNAPTTFMRLMNEVLRPFIDDFVIVYLDDILISSVTWEDHLHHIAQVLEYPYIHLQRPIKSLNGQETIKNLSNC</sequence>
<dbReference type="InterPro" id="IPR043128">
    <property type="entry name" value="Rev_trsase/Diguanyl_cyclase"/>
</dbReference>
<gene>
    <name evidence="2" type="ORF">L3X38_024931</name>
</gene>
<evidence type="ECO:0000313" key="3">
    <source>
        <dbReference type="Proteomes" id="UP001054821"/>
    </source>
</evidence>
<comment type="caution">
    <text evidence="2">The sequence shown here is derived from an EMBL/GenBank/DDBJ whole genome shotgun (WGS) entry which is preliminary data.</text>
</comment>
<evidence type="ECO:0000313" key="2">
    <source>
        <dbReference type="EMBL" id="KAI5334798.1"/>
    </source>
</evidence>
<dbReference type="EMBL" id="JAJFAZ020000004">
    <property type="protein sequence ID" value="KAI5334798.1"/>
    <property type="molecule type" value="Genomic_DNA"/>
</dbReference>
<organism evidence="2 3">
    <name type="scientific">Prunus dulcis</name>
    <name type="common">Almond</name>
    <name type="synonym">Amygdalus dulcis</name>
    <dbReference type="NCBI Taxonomy" id="3755"/>
    <lineage>
        <taxon>Eukaryota</taxon>
        <taxon>Viridiplantae</taxon>
        <taxon>Streptophyta</taxon>
        <taxon>Embryophyta</taxon>
        <taxon>Tracheophyta</taxon>
        <taxon>Spermatophyta</taxon>
        <taxon>Magnoliopsida</taxon>
        <taxon>eudicotyledons</taxon>
        <taxon>Gunneridae</taxon>
        <taxon>Pentapetalae</taxon>
        <taxon>rosids</taxon>
        <taxon>fabids</taxon>
        <taxon>Rosales</taxon>
        <taxon>Rosaceae</taxon>
        <taxon>Amygdaloideae</taxon>
        <taxon>Amygdaleae</taxon>
        <taxon>Prunus</taxon>
    </lineage>
</organism>
<keyword evidence="3" id="KW-1185">Reference proteome</keyword>
<dbReference type="InterPro" id="IPR000477">
    <property type="entry name" value="RT_dom"/>
</dbReference>
<dbReference type="InterPro" id="IPR053134">
    <property type="entry name" value="RNA-dir_DNA_polymerase"/>
</dbReference>
<dbReference type="InterPro" id="IPR043502">
    <property type="entry name" value="DNA/RNA_pol_sf"/>
</dbReference>
<accession>A0AAD4W1U0</accession>
<feature type="domain" description="Reverse transcriptase" evidence="1">
    <location>
        <begin position="1"/>
        <end position="161"/>
    </location>
</feature>
<dbReference type="PANTHER" id="PTHR24559">
    <property type="entry name" value="TRANSPOSON TY3-I GAG-POL POLYPROTEIN"/>
    <property type="match status" value="1"/>
</dbReference>
<dbReference type="CDD" id="cd01647">
    <property type="entry name" value="RT_LTR"/>
    <property type="match status" value="1"/>
</dbReference>
<protein>
    <recommendedName>
        <fullName evidence="1">Reverse transcriptase domain-containing protein</fullName>
    </recommendedName>
</protein>
<dbReference type="Pfam" id="PF00078">
    <property type="entry name" value="RVT_1"/>
    <property type="match status" value="1"/>
</dbReference>
<dbReference type="PANTHER" id="PTHR24559:SF442">
    <property type="entry name" value="RNA-DIRECTED DNA POLYMERASE HOMOLOG"/>
    <property type="match status" value="1"/>
</dbReference>